<name>R9T6M1_METII</name>
<evidence type="ECO:0000313" key="2">
    <source>
        <dbReference type="Proteomes" id="UP000014070"/>
    </source>
</evidence>
<dbReference type="RefSeq" id="WP_020449147.1">
    <property type="nucleotide sequence ID" value="NC_021353.1"/>
</dbReference>
<reference evidence="1 2" key="1">
    <citation type="journal article" date="2013" name="Genome Announc.">
        <title>Genome sequence of 'Candidatus Methanomassiliicoccus intestinalis' Issoire-Mx1, a third thermoplasmatales-related methanogenic archaeon from human feces.</title>
        <authorList>
            <person name="Borrel G."/>
            <person name="Harris H.M."/>
            <person name="Parisot N."/>
            <person name="Gaci N."/>
            <person name="Tottey W."/>
            <person name="Mihajlovski A."/>
            <person name="Deane J."/>
            <person name="Gribaldo S."/>
            <person name="Bardot O."/>
            <person name="Peyretaillade E."/>
            <person name="Peyret P."/>
            <person name="O'Toole P.W."/>
            <person name="Brugere J.F."/>
        </authorList>
    </citation>
    <scope>NUCLEOTIDE SEQUENCE [LARGE SCALE GENOMIC DNA]</scope>
    <source>
        <strain evidence="1 2">Issoire-Mx1</strain>
    </source>
</reference>
<sequence>MNGTQVFPFTSPKETLDVAIENINDQELKDFVIREIYRKDADIGNLLPSDAYRSYECNKEKLGSDHKQKIEDQIRYLTKKEKQLEFDRTNMTQKEKQIIDQDLFIVKMLKKEYIDALMPGSRKDW</sequence>
<dbReference type="Proteomes" id="UP000014070">
    <property type="component" value="Chromosome"/>
</dbReference>
<accession>R9T6M1</accession>
<evidence type="ECO:0000313" key="1">
    <source>
        <dbReference type="EMBL" id="AGN26622.1"/>
    </source>
</evidence>
<gene>
    <name evidence="1" type="ORF">MMINT_12930</name>
</gene>
<dbReference type="HOGENOM" id="CLU_1987504_0_0_2"/>
<dbReference type="EMBL" id="CP005934">
    <property type="protein sequence ID" value="AGN26622.1"/>
    <property type="molecule type" value="Genomic_DNA"/>
</dbReference>
<dbReference type="InParanoid" id="R9T6M1"/>
<proteinExistence type="predicted"/>
<dbReference type="STRING" id="1295009.MMINT_12930"/>
<dbReference type="GeneID" id="41323679"/>
<organism evidence="1 2">
    <name type="scientific">Methanomassiliicoccus intestinalis (strain Issoire-Mx1)</name>
    <dbReference type="NCBI Taxonomy" id="1295009"/>
    <lineage>
        <taxon>Archaea</taxon>
        <taxon>Methanobacteriati</taxon>
        <taxon>Thermoplasmatota</taxon>
        <taxon>Thermoplasmata</taxon>
        <taxon>Methanomassiliicoccales</taxon>
        <taxon>Methanomassiliicoccaceae</taxon>
        <taxon>Methanomassiliicoccus</taxon>
    </lineage>
</organism>
<keyword evidence="2" id="KW-1185">Reference proteome</keyword>
<protein>
    <submittedName>
        <fullName evidence="1">Uncharacterized protein</fullName>
    </submittedName>
</protein>
<dbReference type="AlphaFoldDB" id="R9T6M1"/>
<dbReference type="KEGG" id="mer:MMINT_12930"/>